<dbReference type="Proteomes" id="UP000246077">
    <property type="component" value="Unassembled WGS sequence"/>
</dbReference>
<gene>
    <name evidence="1" type="ORF">DKG75_17965</name>
</gene>
<evidence type="ECO:0000313" key="2">
    <source>
        <dbReference type="Proteomes" id="UP000246077"/>
    </source>
</evidence>
<name>A0A317E1I2_9PROT</name>
<dbReference type="InterPro" id="IPR023393">
    <property type="entry name" value="START-like_dom_sf"/>
</dbReference>
<accession>A0A317E1I2</accession>
<dbReference type="EMBL" id="QGLF01000005">
    <property type="protein sequence ID" value="PWR19213.1"/>
    <property type="molecule type" value="Genomic_DNA"/>
</dbReference>
<protein>
    <submittedName>
        <fullName evidence="1">MxaD family protein</fullName>
    </submittedName>
</protein>
<dbReference type="Pfam" id="PF10604">
    <property type="entry name" value="Polyketide_cyc2"/>
    <property type="match status" value="1"/>
</dbReference>
<reference evidence="2" key="1">
    <citation type="submission" date="2018-05" db="EMBL/GenBank/DDBJ databases">
        <title>Zavarzinia sp. HR-AS.</title>
        <authorList>
            <person name="Lee Y."/>
            <person name="Jeon C.O."/>
        </authorList>
    </citation>
    <scope>NUCLEOTIDE SEQUENCE [LARGE SCALE GENOMIC DNA]</scope>
    <source>
        <strain evidence="2">DSM 1231</strain>
    </source>
</reference>
<comment type="caution">
    <text evidence="1">The sequence shown here is derived from an EMBL/GenBank/DDBJ whole genome shotgun (WGS) entry which is preliminary data.</text>
</comment>
<dbReference type="SUPFAM" id="SSF55961">
    <property type="entry name" value="Bet v1-like"/>
    <property type="match status" value="1"/>
</dbReference>
<organism evidence="1 2">
    <name type="scientific">Zavarzinia compransoris</name>
    <dbReference type="NCBI Taxonomy" id="1264899"/>
    <lineage>
        <taxon>Bacteria</taxon>
        <taxon>Pseudomonadati</taxon>
        <taxon>Pseudomonadota</taxon>
        <taxon>Alphaproteobacteria</taxon>
        <taxon>Rhodospirillales</taxon>
        <taxon>Zavarziniaceae</taxon>
        <taxon>Zavarzinia</taxon>
    </lineage>
</organism>
<dbReference type="CDD" id="cd07821">
    <property type="entry name" value="PYR_PYL_RCAR_like"/>
    <property type="match status" value="1"/>
</dbReference>
<evidence type="ECO:0000313" key="1">
    <source>
        <dbReference type="EMBL" id="PWR19213.1"/>
    </source>
</evidence>
<proteinExistence type="predicted"/>
<dbReference type="InterPro" id="IPR019587">
    <property type="entry name" value="Polyketide_cyclase/dehydratase"/>
</dbReference>
<dbReference type="OrthoDB" id="4459835at2"/>
<keyword evidence="2" id="KW-1185">Reference proteome</keyword>
<sequence length="127" mass="13862">MPVAELYALLSEHENLSKVFAPAVVTRLRDGDTVRNGVGSVRRLKMPVGAPFEETVTQAVENELIEYRITSGSPLKNHLGTMRFSARPGGGSHLDYTIVFEGRVPFIGGLVRLLLDRGIRRGLGAFA</sequence>
<dbReference type="Gene3D" id="3.30.530.20">
    <property type="match status" value="1"/>
</dbReference>
<dbReference type="AlphaFoldDB" id="A0A317E1I2"/>